<dbReference type="CDD" id="cd16964">
    <property type="entry name" value="YqgF"/>
    <property type="match status" value="1"/>
</dbReference>
<keyword evidence="1 5" id="KW-0963">Cytoplasm</keyword>
<evidence type="ECO:0000313" key="9">
    <source>
        <dbReference type="Proteomes" id="UP001164305"/>
    </source>
</evidence>
<protein>
    <recommendedName>
        <fullName evidence="5">Putative pre-16S rRNA nuclease</fullName>
        <ecNumber evidence="5">3.1.-.-</ecNumber>
    </recommendedName>
</protein>
<accession>A0ABY6FZZ6</accession>
<name>A0ABY6FZZ6_9MICO</name>
<evidence type="ECO:0000313" key="8">
    <source>
        <dbReference type="EMBL" id="UYG16284.1"/>
    </source>
</evidence>
<evidence type="ECO:0000259" key="7">
    <source>
        <dbReference type="SMART" id="SM00732"/>
    </source>
</evidence>
<keyword evidence="9" id="KW-1185">Reference proteome</keyword>
<dbReference type="EMBL" id="CP107020">
    <property type="protein sequence ID" value="UYG16284.1"/>
    <property type="molecule type" value="Genomic_DNA"/>
</dbReference>
<evidence type="ECO:0000256" key="3">
    <source>
        <dbReference type="ARBA" id="ARBA00022722"/>
    </source>
</evidence>
<reference evidence="8" key="1">
    <citation type="submission" date="2022-10" db="EMBL/GenBank/DDBJ databases">
        <title>Whole-Genome Sequencing of Brachybacterium huguangmaarense BRM-3, Isolated from Betula schmidtii.</title>
        <authorList>
            <person name="Haam D."/>
        </authorList>
    </citation>
    <scope>NUCLEOTIDE SEQUENCE</scope>
    <source>
        <strain evidence="8">BRM-3</strain>
    </source>
</reference>
<dbReference type="Pfam" id="PF03652">
    <property type="entry name" value="RuvX"/>
    <property type="match status" value="1"/>
</dbReference>
<evidence type="ECO:0000256" key="2">
    <source>
        <dbReference type="ARBA" id="ARBA00022517"/>
    </source>
</evidence>
<evidence type="ECO:0000256" key="1">
    <source>
        <dbReference type="ARBA" id="ARBA00022490"/>
    </source>
</evidence>
<dbReference type="InterPro" id="IPR037027">
    <property type="entry name" value="YqgF/RNaseH-like_dom_sf"/>
</dbReference>
<evidence type="ECO:0000256" key="6">
    <source>
        <dbReference type="SAM" id="MobiDB-lite"/>
    </source>
</evidence>
<comment type="function">
    <text evidence="5">Could be a nuclease involved in processing of the 5'-end of pre-16S rRNA.</text>
</comment>
<dbReference type="NCBIfam" id="TIGR00250">
    <property type="entry name" value="RNAse_H_YqgF"/>
    <property type="match status" value="1"/>
</dbReference>
<comment type="subcellular location">
    <subcellularLocation>
        <location evidence="5">Cytoplasm</location>
    </subcellularLocation>
</comment>
<dbReference type="PANTHER" id="PTHR33317:SF4">
    <property type="entry name" value="POLYNUCLEOTIDYL TRANSFERASE, RIBONUCLEASE H-LIKE SUPERFAMILY PROTEIN"/>
    <property type="match status" value="1"/>
</dbReference>
<keyword evidence="4 5" id="KW-0378">Hydrolase</keyword>
<dbReference type="InterPro" id="IPR006641">
    <property type="entry name" value="YqgF/RNaseH-like_dom"/>
</dbReference>
<dbReference type="EC" id="3.1.-.-" evidence="5"/>
<dbReference type="PANTHER" id="PTHR33317">
    <property type="entry name" value="POLYNUCLEOTIDYL TRANSFERASE, RIBONUCLEASE H-LIKE SUPERFAMILY PROTEIN"/>
    <property type="match status" value="1"/>
</dbReference>
<proteinExistence type="inferred from homology"/>
<dbReference type="HAMAP" id="MF_00651">
    <property type="entry name" value="Nuclease_YqgF"/>
    <property type="match status" value="1"/>
</dbReference>
<keyword evidence="3 5" id="KW-0540">Nuclease</keyword>
<feature type="domain" description="YqgF/RNase H-like" evidence="7">
    <location>
        <begin position="15"/>
        <end position="117"/>
    </location>
</feature>
<feature type="region of interest" description="Disordered" evidence="6">
    <location>
        <begin position="155"/>
        <end position="184"/>
    </location>
</feature>
<organism evidence="8 9">
    <name type="scientific">Brachybacterium huguangmaarense</name>
    <dbReference type="NCBI Taxonomy" id="1652028"/>
    <lineage>
        <taxon>Bacteria</taxon>
        <taxon>Bacillati</taxon>
        <taxon>Actinomycetota</taxon>
        <taxon>Actinomycetes</taxon>
        <taxon>Micrococcales</taxon>
        <taxon>Dermabacteraceae</taxon>
        <taxon>Brachybacterium</taxon>
    </lineage>
</organism>
<keyword evidence="2 5" id="KW-0690">Ribosome biogenesis</keyword>
<gene>
    <name evidence="8" type="primary">ruvX</name>
    <name evidence="8" type="ORF">BRM3_11785</name>
</gene>
<evidence type="ECO:0000256" key="5">
    <source>
        <dbReference type="HAMAP-Rule" id="MF_00651"/>
    </source>
</evidence>
<feature type="compositionally biased region" description="Polar residues" evidence="6">
    <location>
        <begin position="174"/>
        <end position="184"/>
    </location>
</feature>
<dbReference type="SMART" id="SM00732">
    <property type="entry name" value="YqgFc"/>
    <property type="match status" value="1"/>
</dbReference>
<evidence type="ECO:0000256" key="4">
    <source>
        <dbReference type="ARBA" id="ARBA00022801"/>
    </source>
</evidence>
<dbReference type="SUPFAM" id="SSF53098">
    <property type="entry name" value="Ribonuclease H-like"/>
    <property type="match status" value="1"/>
</dbReference>
<dbReference type="InterPro" id="IPR005227">
    <property type="entry name" value="YqgF"/>
</dbReference>
<comment type="similarity">
    <text evidence="5">Belongs to the YqgF HJR family.</text>
</comment>
<dbReference type="RefSeq" id="WP_263593497.1">
    <property type="nucleotide sequence ID" value="NZ_CP107020.1"/>
</dbReference>
<sequence length="184" mass="19052">MTGTAHEAGGAPARFTRLGVDVGDVRVGLARSDLDGLLATPVETLARPDAARRVAEVAAAEEARVIMVGLPRSLDGHEGPAAHKARSFCDELAPALDAVGSPAAIRLIDERLTTVSAHQALHTSGRRGKKHRSVVDQVAAVMILQQALDAERATGREAGETFVRTPAGADAPSAGTSPQDQETA</sequence>
<dbReference type="InterPro" id="IPR012337">
    <property type="entry name" value="RNaseH-like_sf"/>
</dbReference>
<dbReference type="Proteomes" id="UP001164305">
    <property type="component" value="Chromosome"/>
</dbReference>
<dbReference type="Gene3D" id="3.30.420.140">
    <property type="entry name" value="YqgF/RNase H-like domain"/>
    <property type="match status" value="1"/>
</dbReference>